<keyword evidence="5" id="KW-1185">Reference proteome</keyword>
<dbReference type="Pfam" id="PF01066">
    <property type="entry name" value="CDP-OH_P_transf"/>
    <property type="match status" value="1"/>
</dbReference>
<sequence>MVGVLLFQRGNRLRSSTPFHSKPLFRRHLQSMKFISLNWIHLHQDGFISLMGYFYFLYQTFDAVDWKQARRTNSSSPLGELFDHGCDALACAVHVFNLLRCMTKANGIPHYIRFDSFRSSKPWPLGALLCVEGTVSGSGYFTNTLILPVVNGPTEGLALIYVMHFLTGFLVQKSI</sequence>
<dbReference type="EMBL" id="CM001744">
    <property type="protein sequence ID" value="KJB30668.1"/>
    <property type="molecule type" value="Genomic_DNA"/>
</dbReference>
<comment type="similarity">
    <text evidence="2">Belongs to the CDP-alcohol phosphatidyltransferase class-I family.</text>
</comment>
<evidence type="ECO:0000256" key="1">
    <source>
        <dbReference type="ARBA" id="ARBA00004370"/>
    </source>
</evidence>
<dbReference type="InterPro" id="IPR014472">
    <property type="entry name" value="CHOPT"/>
</dbReference>
<name>A0A0D2PTL8_GOSRA</name>
<evidence type="ECO:0000256" key="3">
    <source>
        <dbReference type="ARBA" id="ARBA00023136"/>
    </source>
</evidence>
<dbReference type="InterPro" id="IPR043130">
    <property type="entry name" value="CDP-OH_PTrfase_TM_dom"/>
</dbReference>
<evidence type="ECO:0000313" key="5">
    <source>
        <dbReference type="Proteomes" id="UP000032304"/>
    </source>
</evidence>
<comment type="subcellular location">
    <subcellularLocation>
        <location evidence="1">Membrane</location>
    </subcellularLocation>
</comment>
<protein>
    <submittedName>
        <fullName evidence="4">Uncharacterized protein</fullName>
    </submittedName>
</protein>
<dbReference type="GO" id="GO:0016780">
    <property type="term" value="F:phosphotransferase activity, for other substituted phosphate groups"/>
    <property type="evidence" value="ECO:0007669"/>
    <property type="project" value="InterPro"/>
</dbReference>
<dbReference type="GO" id="GO:0016020">
    <property type="term" value="C:membrane"/>
    <property type="evidence" value="ECO:0007669"/>
    <property type="project" value="UniProtKB-SubCell"/>
</dbReference>
<dbReference type="eggNOG" id="KOG2877">
    <property type="taxonomic scope" value="Eukaryota"/>
</dbReference>
<dbReference type="PANTHER" id="PTHR10414:SF37">
    <property type="entry name" value="BB IN A BOXCAR, ISOFORM C"/>
    <property type="match status" value="1"/>
</dbReference>
<dbReference type="PANTHER" id="PTHR10414">
    <property type="entry name" value="ETHANOLAMINEPHOSPHOTRANSFERASE"/>
    <property type="match status" value="1"/>
</dbReference>
<dbReference type="AlphaFoldDB" id="A0A0D2PTL8"/>
<evidence type="ECO:0000256" key="2">
    <source>
        <dbReference type="ARBA" id="ARBA00010441"/>
    </source>
</evidence>
<dbReference type="InterPro" id="IPR000462">
    <property type="entry name" value="CDP-OH_P_trans"/>
</dbReference>
<dbReference type="Gramene" id="KJB30668">
    <property type="protein sequence ID" value="KJB30668"/>
    <property type="gene ID" value="B456_005G154400"/>
</dbReference>
<dbReference type="Gene3D" id="1.20.120.1760">
    <property type="match status" value="1"/>
</dbReference>
<proteinExistence type="inferred from homology"/>
<dbReference type="GO" id="GO:0008654">
    <property type="term" value="P:phospholipid biosynthetic process"/>
    <property type="evidence" value="ECO:0007669"/>
    <property type="project" value="InterPro"/>
</dbReference>
<reference evidence="4 5" key="1">
    <citation type="journal article" date="2012" name="Nature">
        <title>Repeated polyploidization of Gossypium genomes and the evolution of spinnable cotton fibres.</title>
        <authorList>
            <person name="Paterson A.H."/>
            <person name="Wendel J.F."/>
            <person name="Gundlach H."/>
            <person name="Guo H."/>
            <person name="Jenkins J."/>
            <person name="Jin D."/>
            <person name="Llewellyn D."/>
            <person name="Showmaker K.C."/>
            <person name="Shu S."/>
            <person name="Udall J."/>
            <person name="Yoo M.J."/>
            <person name="Byers R."/>
            <person name="Chen W."/>
            <person name="Doron-Faigenboim A."/>
            <person name="Duke M.V."/>
            <person name="Gong L."/>
            <person name="Grimwood J."/>
            <person name="Grover C."/>
            <person name="Grupp K."/>
            <person name="Hu G."/>
            <person name="Lee T.H."/>
            <person name="Li J."/>
            <person name="Lin L."/>
            <person name="Liu T."/>
            <person name="Marler B.S."/>
            <person name="Page J.T."/>
            <person name="Roberts A.W."/>
            <person name="Romanel E."/>
            <person name="Sanders W.S."/>
            <person name="Szadkowski E."/>
            <person name="Tan X."/>
            <person name="Tang H."/>
            <person name="Xu C."/>
            <person name="Wang J."/>
            <person name="Wang Z."/>
            <person name="Zhang D."/>
            <person name="Zhang L."/>
            <person name="Ashrafi H."/>
            <person name="Bedon F."/>
            <person name="Bowers J.E."/>
            <person name="Brubaker C.L."/>
            <person name="Chee P.W."/>
            <person name="Das S."/>
            <person name="Gingle A.R."/>
            <person name="Haigler C.H."/>
            <person name="Harker D."/>
            <person name="Hoffmann L.V."/>
            <person name="Hovav R."/>
            <person name="Jones D.C."/>
            <person name="Lemke C."/>
            <person name="Mansoor S."/>
            <person name="ur Rahman M."/>
            <person name="Rainville L.N."/>
            <person name="Rambani A."/>
            <person name="Reddy U.K."/>
            <person name="Rong J.K."/>
            <person name="Saranga Y."/>
            <person name="Scheffler B.E."/>
            <person name="Scheffler J.A."/>
            <person name="Stelly D.M."/>
            <person name="Triplett B.A."/>
            <person name="Van Deynze A."/>
            <person name="Vaslin M.F."/>
            <person name="Waghmare V.N."/>
            <person name="Walford S.A."/>
            <person name="Wright R.J."/>
            <person name="Zaki E.A."/>
            <person name="Zhang T."/>
            <person name="Dennis E.S."/>
            <person name="Mayer K.F."/>
            <person name="Peterson D.G."/>
            <person name="Rokhsar D.S."/>
            <person name="Wang X."/>
            <person name="Schmutz J."/>
        </authorList>
    </citation>
    <scope>NUCLEOTIDE SEQUENCE [LARGE SCALE GENOMIC DNA]</scope>
</reference>
<keyword evidence="3" id="KW-0472">Membrane</keyword>
<dbReference type="STRING" id="29730.A0A0D2PTL8"/>
<organism evidence="4 5">
    <name type="scientific">Gossypium raimondii</name>
    <name type="common">Peruvian cotton</name>
    <name type="synonym">Gossypium klotzschianum subsp. raimondii</name>
    <dbReference type="NCBI Taxonomy" id="29730"/>
    <lineage>
        <taxon>Eukaryota</taxon>
        <taxon>Viridiplantae</taxon>
        <taxon>Streptophyta</taxon>
        <taxon>Embryophyta</taxon>
        <taxon>Tracheophyta</taxon>
        <taxon>Spermatophyta</taxon>
        <taxon>Magnoliopsida</taxon>
        <taxon>eudicotyledons</taxon>
        <taxon>Gunneridae</taxon>
        <taxon>Pentapetalae</taxon>
        <taxon>rosids</taxon>
        <taxon>malvids</taxon>
        <taxon>Malvales</taxon>
        <taxon>Malvaceae</taxon>
        <taxon>Malvoideae</taxon>
        <taxon>Gossypium</taxon>
    </lineage>
</organism>
<gene>
    <name evidence="4" type="ORF">B456_005G154400</name>
</gene>
<evidence type="ECO:0000313" key="4">
    <source>
        <dbReference type="EMBL" id="KJB30668.1"/>
    </source>
</evidence>
<dbReference type="Proteomes" id="UP000032304">
    <property type="component" value="Chromosome 5"/>
</dbReference>
<dbReference type="OMA" id="FRSLKPW"/>
<accession>A0A0D2PTL8</accession>